<keyword evidence="2" id="KW-1185">Reference proteome</keyword>
<dbReference type="EnsemblMetazoa" id="AMEC008005-RA">
    <property type="protein sequence ID" value="AMEC008005-PA"/>
    <property type="gene ID" value="AMEC008005"/>
</dbReference>
<evidence type="ECO:0000313" key="2">
    <source>
        <dbReference type="Proteomes" id="UP000075902"/>
    </source>
</evidence>
<name>A0A182TTF1_9DIPT</name>
<organism evidence="1 2">
    <name type="scientific">Anopheles melas</name>
    <dbReference type="NCBI Taxonomy" id="34690"/>
    <lineage>
        <taxon>Eukaryota</taxon>
        <taxon>Metazoa</taxon>
        <taxon>Ecdysozoa</taxon>
        <taxon>Arthropoda</taxon>
        <taxon>Hexapoda</taxon>
        <taxon>Insecta</taxon>
        <taxon>Pterygota</taxon>
        <taxon>Neoptera</taxon>
        <taxon>Endopterygota</taxon>
        <taxon>Diptera</taxon>
        <taxon>Nematocera</taxon>
        <taxon>Culicoidea</taxon>
        <taxon>Culicidae</taxon>
        <taxon>Anophelinae</taxon>
        <taxon>Anopheles</taxon>
    </lineage>
</organism>
<reference evidence="1" key="2">
    <citation type="submission" date="2020-05" db="UniProtKB">
        <authorList>
            <consortium name="EnsemblMetazoa"/>
        </authorList>
    </citation>
    <scope>IDENTIFICATION</scope>
    <source>
        <strain evidence="1">CM1001059</strain>
    </source>
</reference>
<reference evidence="2" key="1">
    <citation type="submission" date="2014-01" db="EMBL/GenBank/DDBJ databases">
        <title>The Genome Sequence of Anopheles melas CM1001059_A (V2).</title>
        <authorList>
            <consortium name="The Broad Institute Genomics Platform"/>
            <person name="Neafsey D.E."/>
            <person name="Besansky N."/>
            <person name="Howell P."/>
            <person name="Walton C."/>
            <person name="Young S.K."/>
            <person name="Zeng Q."/>
            <person name="Gargeya S."/>
            <person name="Fitzgerald M."/>
            <person name="Haas B."/>
            <person name="Abouelleil A."/>
            <person name="Allen A.W."/>
            <person name="Alvarado L."/>
            <person name="Arachchi H.M."/>
            <person name="Berlin A.M."/>
            <person name="Chapman S.B."/>
            <person name="Gainer-Dewar J."/>
            <person name="Goldberg J."/>
            <person name="Griggs A."/>
            <person name="Gujja S."/>
            <person name="Hansen M."/>
            <person name="Howarth C."/>
            <person name="Imamovic A."/>
            <person name="Ireland A."/>
            <person name="Larimer J."/>
            <person name="McCowan C."/>
            <person name="Murphy C."/>
            <person name="Pearson M."/>
            <person name="Poon T.W."/>
            <person name="Priest M."/>
            <person name="Roberts A."/>
            <person name="Saif S."/>
            <person name="Shea T."/>
            <person name="Sisk P."/>
            <person name="Sykes S."/>
            <person name="Wortman J."/>
            <person name="Nusbaum C."/>
            <person name="Birren B."/>
        </authorList>
    </citation>
    <scope>NUCLEOTIDE SEQUENCE [LARGE SCALE GENOMIC DNA]</scope>
    <source>
        <strain evidence="2">CM1001059</strain>
    </source>
</reference>
<dbReference type="STRING" id="34690.A0A182TTF1"/>
<dbReference type="VEuPathDB" id="VectorBase:AMEC008005"/>
<protein>
    <submittedName>
        <fullName evidence="1">Uncharacterized protein</fullName>
    </submittedName>
</protein>
<evidence type="ECO:0000313" key="1">
    <source>
        <dbReference type="EnsemblMetazoa" id="AMEC008005-PA"/>
    </source>
</evidence>
<dbReference type="Proteomes" id="UP000075902">
    <property type="component" value="Unassembled WGS sequence"/>
</dbReference>
<proteinExistence type="predicted"/>
<sequence length="128" mass="14722">MFSTSYHRTKWTYADELLNQFVADFANVYNQELINSNAHILLHVLEDVEKFSDLSIISAYDFEARLHDINQLVQTGRYSSAQAVNRVSELQQLESTRLIPVVPILWSTVKSVGHYTQASVRPGFTFRL</sequence>
<accession>A0A182TTF1</accession>
<dbReference type="AlphaFoldDB" id="A0A182TTF1"/>